<feature type="transmembrane region" description="Helical" evidence="1">
    <location>
        <begin position="52"/>
        <end position="73"/>
    </location>
</feature>
<gene>
    <name evidence="2" type="ORF">HMPREF9336_00509</name>
</gene>
<feature type="transmembrane region" description="Helical" evidence="1">
    <location>
        <begin position="93"/>
        <end position="113"/>
    </location>
</feature>
<keyword evidence="1" id="KW-0472">Membrane</keyword>
<dbReference type="STRING" id="679197.HMPREF9336_00509"/>
<dbReference type="InterPro" id="IPR016795">
    <property type="entry name" value="UCP021697"/>
</dbReference>
<reference evidence="2 3" key="1">
    <citation type="journal article" date="2011" name="Stand. Genomic Sci.">
        <title>High quality draft genome sequence of Segniliparus rugosus CDC 945(T)= (ATCC BAA-974(T)).</title>
        <authorList>
            <person name="Earl A.M."/>
            <person name="Desjardins C.A."/>
            <person name="Fitzgerald M.G."/>
            <person name="Arachchi H.M."/>
            <person name="Zeng Q."/>
            <person name="Mehta T."/>
            <person name="Griggs A."/>
            <person name="Birren B.W."/>
            <person name="Toney N.C."/>
            <person name="Carr J."/>
            <person name="Posey J."/>
            <person name="Butler W.R."/>
        </authorList>
    </citation>
    <scope>NUCLEOTIDE SEQUENCE [LARGE SCALE GENOMIC DNA]</scope>
    <source>
        <strain evidence="3">ATCC BAA-974 / DSM 45345 / CCUG 50838 / CIP 108380 / JCM 13579 / CDC 945</strain>
    </source>
</reference>
<dbReference type="PIRSF" id="PIRSF021697">
    <property type="entry name" value="UCP021697"/>
    <property type="match status" value="1"/>
</dbReference>
<sequence length="133" mass="14033">MPLVFPETGVGSLAPLPQRALALFVDWVLSGAVALLFTGFTSNMYSTAVMAVWAAVGATAVSLFSFTPGQLFVGLRVIRVPDSQGKGGDKPVGVLRAVGRAVLLALVIPVFFMDKDGRGLQDRLTSTAVVRLR</sequence>
<evidence type="ECO:0000313" key="3">
    <source>
        <dbReference type="Proteomes" id="UP000004816"/>
    </source>
</evidence>
<dbReference type="OrthoDB" id="5187110at2"/>
<dbReference type="RefSeq" id="WP_007467506.1">
    <property type="nucleotide sequence ID" value="NZ_KI391954.1"/>
</dbReference>
<dbReference type="EMBL" id="ACZI02000003">
    <property type="protein sequence ID" value="EFV14636.1"/>
    <property type="molecule type" value="Genomic_DNA"/>
</dbReference>
<dbReference type="Proteomes" id="UP000004816">
    <property type="component" value="Unassembled WGS sequence"/>
</dbReference>
<keyword evidence="1" id="KW-1133">Transmembrane helix</keyword>
<keyword evidence="1" id="KW-0812">Transmembrane</keyword>
<keyword evidence="3" id="KW-1185">Reference proteome</keyword>
<protein>
    <recommendedName>
        <fullName evidence="4">RDD family protein</fullName>
    </recommendedName>
</protein>
<feature type="transmembrane region" description="Helical" evidence="1">
    <location>
        <begin position="20"/>
        <end position="40"/>
    </location>
</feature>
<evidence type="ECO:0000256" key="1">
    <source>
        <dbReference type="SAM" id="Phobius"/>
    </source>
</evidence>
<evidence type="ECO:0008006" key="4">
    <source>
        <dbReference type="Google" id="ProtNLM"/>
    </source>
</evidence>
<dbReference type="HOGENOM" id="CLU_110186_1_0_11"/>
<name>E5XLZ0_SEGRC</name>
<proteinExistence type="predicted"/>
<comment type="caution">
    <text evidence="2">The sequence shown here is derived from an EMBL/GenBank/DDBJ whole genome shotgun (WGS) entry which is preliminary data.</text>
</comment>
<dbReference type="eggNOG" id="COG1714">
    <property type="taxonomic scope" value="Bacteria"/>
</dbReference>
<dbReference type="AlphaFoldDB" id="E5XLZ0"/>
<organism evidence="2 3">
    <name type="scientific">Segniliparus rugosus (strain ATCC BAA-974 / DSM 45345 / CCUG 50838 / CIP 108380 / JCM 13579 / CDC 945)</name>
    <dbReference type="NCBI Taxonomy" id="679197"/>
    <lineage>
        <taxon>Bacteria</taxon>
        <taxon>Bacillati</taxon>
        <taxon>Actinomycetota</taxon>
        <taxon>Actinomycetes</taxon>
        <taxon>Mycobacteriales</taxon>
        <taxon>Segniliparaceae</taxon>
        <taxon>Segniliparus</taxon>
    </lineage>
</organism>
<evidence type="ECO:0000313" key="2">
    <source>
        <dbReference type="EMBL" id="EFV14636.1"/>
    </source>
</evidence>
<accession>E5XLZ0</accession>